<feature type="transmembrane region" description="Helical" evidence="1">
    <location>
        <begin position="220"/>
        <end position="241"/>
    </location>
</feature>
<feature type="transmembrane region" description="Helical" evidence="1">
    <location>
        <begin position="116"/>
        <end position="135"/>
    </location>
</feature>
<evidence type="ECO:0000259" key="2">
    <source>
        <dbReference type="Pfam" id="PF07885"/>
    </source>
</evidence>
<organism evidence="3">
    <name type="scientific">Rhodococcus erythropolis</name>
    <name type="common">Arthrobacter picolinophilus</name>
    <dbReference type="NCBI Taxonomy" id="1833"/>
    <lineage>
        <taxon>Bacteria</taxon>
        <taxon>Bacillati</taxon>
        <taxon>Actinomycetota</taxon>
        <taxon>Actinomycetes</taxon>
        <taxon>Mycobacteriales</taxon>
        <taxon>Nocardiaceae</taxon>
        <taxon>Rhodococcus</taxon>
        <taxon>Rhodococcus erythropolis group</taxon>
    </lineage>
</organism>
<evidence type="ECO:0000256" key="1">
    <source>
        <dbReference type="SAM" id="Phobius"/>
    </source>
</evidence>
<dbReference type="Pfam" id="PF07885">
    <property type="entry name" value="Ion_trans_2"/>
    <property type="match status" value="1"/>
</dbReference>
<evidence type="ECO:0000313" key="3">
    <source>
        <dbReference type="EMBL" id="AAP74027.1"/>
    </source>
</evidence>
<keyword evidence="3" id="KW-0614">Plasmid</keyword>
<accession>Q6XN04</accession>
<feature type="transmembrane region" description="Helical" evidence="1">
    <location>
        <begin position="91"/>
        <end position="110"/>
    </location>
</feature>
<geneLocation type="plasmid" evidence="3">
    <name>pBD2</name>
</geneLocation>
<reference evidence="3" key="1">
    <citation type="journal article" date="2003" name="J. Bacteriol.">
        <title>Complete nucleotide sequence and genetic organization of the 210-kilobase linear plasmid of Rhodococcus erythropolis BD2.</title>
        <authorList>
            <person name="Stecker C."/>
            <person name="Johann A."/>
            <person name="Herzberg C."/>
            <person name="Averhoff B."/>
            <person name="Gottschalk G."/>
        </authorList>
    </citation>
    <scope>NUCLEOTIDE SEQUENCE</scope>
    <source>
        <strain evidence="3">BD2</strain>
        <plasmid evidence="3">pBD2</plasmid>
    </source>
</reference>
<sequence>MASEAIRRTPPTARDRSNVYRSGVVSTLVITGPGVLGWNGRGTAGRNPSWPRMTLVTGPTRAVARRNFMGQASEFRNLDPRDRRRLLRRGLVRPVATVALCGVGYFVLPWTSVDGISTVMLLVGGLLVVLAVAVWQIRQILRSDVPTVQAIETLALILPVYLLGYAVGYSLMSQSSPTYFSEPLSRMDALYFSLTVFSTVGFGDITATTDPSRAVVSVQIIGNLILIGVGIRVVAAAVVWARGRK</sequence>
<dbReference type="Gene3D" id="1.10.287.70">
    <property type="match status" value="1"/>
</dbReference>
<dbReference type="AlphaFoldDB" id="Q6XN04"/>
<feature type="domain" description="Potassium channel" evidence="2">
    <location>
        <begin position="160"/>
        <end position="238"/>
    </location>
</feature>
<dbReference type="InterPro" id="IPR013099">
    <property type="entry name" value="K_chnl_dom"/>
</dbReference>
<gene>
    <name evidence="3" type="ORF">PBD2.142</name>
</gene>
<name>Q6XN04_RHOER</name>
<feature type="transmembrane region" description="Helical" evidence="1">
    <location>
        <begin position="147"/>
        <end position="169"/>
    </location>
</feature>
<protein>
    <recommendedName>
        <fullName evidence="2">Potassium channel domain-containing protein</fullName>
    </recommendedName>
</protein>
<proteinExistence type="predicted"/>
<keyword evidence="1" id="KW-0812">Transmembrane</keyword>
<keyword evidence="1" id="KW-0472">Membrane</keyword>
<dbReference type="EMBL" id="AY223810">
    <property type="protein sequence ID" value="AAP74027.1"/>
    <property type="molecule type" value="Genomic_DNA"/>
</dbReference>
<dbReference type="SUPFAM" id="SSF81324">
    <property type="entry name" value="Voltage-gated potassium channels"/>
    <property type="match status" value="1"/>
</dbReference>
<keyword evidence="1" id="KW-1133">Transmembrane helix</keyword>